<feature type="chain" id="PRO_5003200686" description="DUF305 domain-containing protein" evidence="1">
    <location>
        <begin position="25"/>
        <end position="181"/>
    </location>
</feature>
<gene>
    <name evidence="3" type="ORF">HMPREF0179_00970</name>
</gene>
<sequence length="181" mass="19883">MRTASLTVLALVAAFLFSVLPAQAAMDHGSGAAHYSDRAFLSGMIAHHEGAVDMAKVFLATPKKDQDPQVTAWADDVIKVQEKEIAEMKELLKPLGGIEESAYAPMKKAMQHMLEEGKSLGANMRFVELMLPHHAMALEMSVPALLGSNNPQILNLAENIIISQAKEMRQFKAWIAEHHKK</sequence>
<dbReference type="EMBL" id="ADCP02000001">
    <property type="protein sequence ID" value="EFV45259.2"/>
    <property type="molecule type" value="Genomic_DNA"/>
</dbReference>
<dbReference type="InterPro" id="IPR005183">
    <property type="entry name" value="DUF305_CopM-like"/>
</dbReference>
<protein>
    <recommendedName>
        <fullName evidence="2">DUF305 domain-containing protein</fullName>
    </recommendedName>
</protein>
<dbReference type="OrthoDB" id="5418612at2"/>
<comment type="caution">
    <text evidence="3">The sequence shown here is derived from an EMBL/GenBank/DDBJ whole genome shotgun (WGS) entry which is preliminary data.</text>
</comment>
<dbReference type="PANTHER" id="PTHR36933:SF1">
    <property type="entry name" value="SLL0788 PROTEIN"/>
    <property type="match status" value="1"/>
</dbReference>
<accession>E5Y459</accession>
<dbReference type="eggNOG" id="COG3544">
    <property type="taxonomic scope" value="Bacteria"/>
</dbReference>
<evidence type="ECO:0000313" key="3">
    <source>
        <dbReference type="EMBL" id="EFV45259.2"/>
    </source>
</evidence>
<dbReference type="AlphaFoldDB" id="E5Y459"/>
<feature type="domain" description="DUF305" evidence="2">
    <location>
        <begin position="37"/>
        <end position="112"/>
    </location>
</feature>
<evidence type="ECO:0000259" key="2">
    <source>
        <dbReference type="Pfam" id="PF03713"/>
    </source>
</evidence>
<organism evidence="3 4">
    <name type="scientific">Bilophila wadsworthia (strain 3_1_6)</name>
    <dbReference type="NCBI Taxonomy" id="563192"/>
    <lineage>
        <taxon>Bacteria</taxon>
        <taxon>Pseudomonadati</taxon>
        <taxon>Thermodesulfobacteriota</taxon>
        <taxon>Desulfovibrionia</taxon>
        <taxon>Desulfovibrionales</taxon>
        <taxon>Desulfovibrionaceae</taxon>
        <taxon>Bilophila</taxon>
    </lineage>
</organism>
<dbReference type="Gene3D" id="1.20.1260.10">
    <property type="match status" value="2"/>
</dbReference>
<reference evidence="3 4" key="1">
    <citation type="submission" date="2010-10" db="EMBL/GenBank/DDBJ databases">
        <authorList>
            <consortium name="The Broad Institute Genome Sequencing Platform"/>
            <person name="Ward D."/>
            <person name="Earl A."/>
            <person name="Feldgarden M."/>
            <person name="Young S.K."/>
            <person name="Gargeya S."/>
            <person name="Zeng Q."/>
            <person name="Alvarado L."/>
            <person name="Berlin A."/>
            <person name="Bochicchio J."/>
            <person name="Chapman S.B."/>
            <person name="Chen Z."/>
            <person name="Freedman E."/>
            <person name="Gellesch M."/>
            <person name="Goldberg J."/>
            <person name="Griggs A."/>
            <person name="Gujja S."/>
            <person name="Heilman E."/>
            <person name="Heiman D."/>
            <person name="Howarth C."/>
            <person name="Mehta T."/>
            <person name="Neiman D."/>
            <person name="Pearson M."/>
            <person name="Roberts A."/>
            <person name="Saif S."/>
            <person name="Shea T."/>
            <person name="Shenoy N."/>
            <person name="Sisk P."/>
            <person name="Stolte C."/>
            <person name="Sykes S."/>
            <person name="White J."/>
            <person name="Yandava C."/>
            <person name="Allen-Vercoe E."/>
            <person name="Sibley C."/>
            <person name="Ambrose C.E."/>
            <person name="Strauss J."/>
            <person name="Daigneault M."/>
            <person name="Haas B."/>
            <person name="Nusbaum C."/>
            <person name="Birren B."/>
        </authorList>
    </citation>
    <scope>NUCLEOTIDE SEQUENCE [LARGE SCALE GENOMIC DNA]</scope>
    <source>
        <strain evidence="3 4">3_1_6</strain>
    </source>
</reference>
<dbReference type="STRING" id="563192.HMPREF0179_00970"/>
<keyword evidence="1" id="KW-0732">Signal</keyword>
<dbReference type="PANTHER" id="PTHR36933">
    <property type="entry name" value="SLL0788 PROTEIN"/>
    <property type="match status" value="1"/>
</dbReference>
<dbReference type="Pfam" id="PF03713">
    <property type="entry name" value="DUF305"/>
    <property type="match status" value="2"/>
</dbReference>
<keyword evidence="4" id="KW-1185">Reference proteome</keyword>
<feature type="signal peptide" evidence="1">
    <location>
        <begin position="1"/>
        <end position="24"/>
    </location>
</feature>
<evidence type="ECO:0000256" key="1">
    <source>
        <dbReference type="SAM" id="SignalP"/>
    </source>
</evidence>
<reference evidence="3 4" key="2">
    <citation type="submission" date="2013-04" db="EMBL/GenBank/DDBJ databases">
        <title>The Genome Sequence of Bilophila wadsworthia 3_1_6.</title>
        <authorList>
            <consortium name="The Broad Institute Genomics Platform"/>
            <person name="Earl A."/>
            <person name="Ward D."/>
            <person name="Feldgarden M."/>
            <person name="Gevers D."/>
            <person name="Sibley C."/>
            <person name="Strauss J."/>
            <person name="Allen-Vercoe E."/>
            <person name="Walker B."/>
            <person name="Young S."/>
            <person name="Zeng Q."/>
            <person name="Gargeya S."/>
            <person name="Fitzgerald M."/>
            <person name="Haas B."/>
            <person name="Abouelleil A."/>
            <person name="Allen A.W."/>
            <person name="Alvarado L."/>
            <person name="Arachchi H.M."/>
            <person name="Berlin A.M."/>
            <person name="Chapman S.B."/>
            <person name="Gainer-Dewar J."/>
            <person name="Goldberg J."/>
            <person name="Griggs A."/>
            <person name="Gujja S."/>
            <person name="Hansen M."/>
            <person name="Howarth C."/>
            <person name="Imamovic A."/>
            <person name="Ireland A."/>
            <person name="Larimer J."/>
            <person name="McCowan C."/>
            <person name="Murphy C."/>
            <person name="Pearson M."/>
            <person name="Poon T.W."/>
            <person name="Priest M."/>
            <person name="Roberts A."/>
            <person name="Saif S."/>
            <person name="Shea T."/>
            <person name="Sisk P."/>
            <person name="Sykes S."/>
            <person name="Wortman J."/>
            <person name="Nusbaum C."/>
            <person name="Birren B."/>
        </authorList>
    </citation>
    <scope>NUCLEOTIDE SEQUENCE [LARGE SCALE GENOMIC DNA]</scope>
    <source>
        <strain evidence="3 4">3_1_6</strain>
    </source>
</reference>
<name>E5Y459_BILW3</name>
<dbReference type="InterPro" id="IPR012347">
    <property type="entry name" value="Ferritin-like"/>
</dbReference>
<evidence type="ECO:0000313" key="4">
    <source>
        <dbReference type="Proteomes" id="UP000006034"/>
    </source>
</evidence>
<dbReference type="RefSeq" id="WP_016360749.1">
    <property type="nucleotide sequence ID" value="NZ_KE150238.1"/>
</dbReference>
<feature type="domain" description="DUF305" evidence="2">
    <location>
        <begin position="124"/>
        <end position="180"/>
    </location>
</feature>
<dbReference type="GeneID" id="78086104"/>
<dbReference type="HOGENOM" id="CLU_074343_2_2_7"/>
<dbReference type="Proteomes" id="UP000006034">
    <property type="component" value="Unassembled WGS sequence"/>
</dbReference>
<proteinExistence type="predicted"/>